<evidence type="ECO:0000313" key="2">
    <source>
        <dbReference type="EMBL" id="OGC55688.1"/>
    </source>
</evidence>
<organism evidence="2 3">
    <name type="scientific">candidate division WWE3 bacterium RIFCSPLOWO2_01_FULL_41_18</name>
    <dbReference type="NCBI Taxonomy" id="1802625"/>
    <lineage>
        <taxon>Bacteria</taxon>
        <taxon>Katanobacteria</taxon>
    </lineage>
</organism>
<sequence length="158" mass="17307">MKRAYVVYVMVAMLVLLSLSCAALAQLPLSQVLKAREPGSEASVVVVVPTPTTNPKAEKTCWLRFYVCSIDKLNEWAGWPQAYYVSISADSKNFSLAGQSALVIGIAEGSTPEGRIKDFVRDAILSDLKAKGWNLPTGEMPDFIFRYPRRFTGAGEEG</sequence>
<keyword evidence="1" id="KW-0732">Signal</keyword>
<evidence type="ECO:0000256" key="1">
    <source>
        <dbReference type="SAM" id="SignalP"/>
    </source>
</evidence>
<gene>
    <name evidence="2" type="ORF">A3A78_01445</name>
</gene>
<name>A0A1F4VFI1_UNCKA</name>
<proteinExistence type="predicted"/>
<reference evidence="2 3" key="1">
    <citation type="journal article" date="2016" name="Nat. Commun.">
        <title>Thousands of microbial genomes shed light on interconnected biogeochemical processes in an aquifer system.</title>
        <authorList>
            <person name="Anantharaman K."/>
            <person name="Brown C.T."/>
            <person name="Hug L.A."/>
            <person name="Sharon I."/>
            <person name="Castelle C.J."/>
            <person name="Probst A.J."/>
            <person name="Thomas B.C."/>
            <person name="Singh A."/>
            <person name="Wilkins M.J."/>
            <person name="Karaoz U."/>
            <person name="Brodie E.L."/>
            <person name="Williams K.H."/>
            <person name="Hubbard S.S."/>
            <person name="Banfield J.F."/>
        </authorList>
    </citation>
    <scope>NUCLEOTIDE SEQUENCE [LARGE SCALE GENOMIC DNA]</scope>
</reference>
<evidence type="ECO:0008006" key="4">
    <source>
        <dbReference type="Google" id="ProtNLM"/>
    </source>
</evidence>
<evidence type="ECO:0000313" key="3">
    <source>
        <dbReference type="Proteomes" id="UP000176504"/>
    </source>
</evidence>
<comment type="caution">
    <text evidence="2">The sequence shown here is derived from an EMBL/GenBank/DDBJ whole genome shotgun (WGS) entry which is preliminary data.</text>
</comment>
<accession>A0A1F4VFI1</accession>
<protein>
    <recommendedName>
        <fullName evidence="4">TonB C-terminal domain-containing protein</fullName>
    </recommendedName>
</protein>
<feature type="signal peptide" evidence="1">
    <location>
        <begin position="1"/>
        <end position="25"/>
    </location>
</feature>
<dbReference type="EMBL" id="MEVI01000001">
    <property type="protein sequence ID" value="OGC55688.1"/>
    <property type="molecule type" value="Genomic_DNA"/>
</dbReference>
<dbReference type="PROSITE" id="PS51257">
    <property type="entry name" value="PROKAR_LIPOPROTEIN"/>
    <property type="match status" value="1"/>
</dbReference>
<dbReference type="Proteomes" id="UP000176504">
    <property type="component" value="Unassembled WGS sequence"/>
</dbReference>
<feature type="chain" id="PRO_5009514980" description="TonB C-terminal domain-containing protein" evidence="1">
    <location>
        <begin position="26"/>
        <end position="158"/>
    </location>
</feature>
<dbReference type="AlphaFoldDB" id="A0A1F4VFI1"/>